<dbReference type="Proteomes" id="UP000605201">
    <property type="component" value="Unassembled WGS sequence"/>
</dbReference>
<accession>A0A8J6NS79</accession>
<feature type="domain" description="Sulfotransferase" evidence="1">
    <location>
        <begin position="8"/>
        <end position="223"/>
    </location>
</feature>
<dbReference type="InterPro" id="IPR000863">
    <property type="entry name" value="Sulfotransferase_dom"/>
</dbReference>
<name>A0A8J6NS79_9BACT</name>
<gene>
    <name evidence="2" type="ORF">H8D96_08150</name>
</gene>
<evidence type="ECO:0000313" key="3">
    <source>
        <dbReference type="Proteomes" id="UP000605201"/>
    </source>
</evidence>
<dbReference type="AlphaFoldDB" id="A0A8J6NS79"/>
<dbReference type="GO" id="GO:0008146">
    <property type="term" value="F:sulfotransferase activity"/>
    <property type="evidence" value="ECO:0007669"/>
    <property type="project" value="InterPro"/>
</dbReference>
<sequence>MQTQGASNFIITGIPRGGTSLLCNLINHVQNIVCMNEVPVFYNVDALPSLFHELRMAINAGTEIPFMVSKESGAEITDTQSQEFVINHTVVNINGNKPVATGSKINVPYLLQMDKILSYGYKVFAVIRNPVYAIASWNKHAKNINEAHVLNHDFEKWPRYKDFKFETEETFTRQAELYNYFISIIMHYKLNRIKYEDMVQYPMDAVRIMSDMLGVPFDLRGELPELKNLNSDSRFQGIDLDAIRDAVDKYCPLVKGVYV</sequence>
<comment type="caution">
    <text evidence="2">The sequence shown here is derived from an EMBL/GenBank/DDBJ whole genome shotgun (WGS) entry which is preliminary data.</text>
</comment>
<reference evidence="2 3" key="1">
    <citation type="submission" date="2020-08" db="EMBL/GenBank/DDBJ databases">
        <title>Bridging the membrane lipid divide: bacteria of the FCB group superphylum have the potential to synthesize archaeal ether lipids.</title>
        <authorList>
            <person name="Villanueva L."/>
            <person name="Von Meijenfeldt F.A.B."/>
            <person name="Westbye A.B."/>
            <person name="Yadav S."/>
            <person name="Hopmans E.C."/>
            <person name="Dutilh B.E."/>
            <person name="Sinninghe Damste J.S."/>
        </authorList>
    </citation>
    <scope>NUCLEOTIDE SEQUENCE [LARGE SCALE GENOMIC DNA]</scope>
    <source>
        <strain evidence="2">NIOZ-UU17</strain>
    </source>
</reference>
<protein>
    <submittedName>
        <fullName evidence="2">Sulfotransferase domain-containing protein</fullName>
    </submittedName>
</protein>
<proteinExistence type="predicted"/>
<evidence type="ECO:0000259" key="1">
    <source>
        <dbReference type="Pfam" id="PF00685"/>
    </source>
</evidence>
<dbReference type="SUPFAM" id="SSF52540">
    <property type="entry name" value="P-loop containing nucleoside triphosphate hydrolases"/>
    <property type="match status" value="1"/>
</dbReference>
<dbReference type="InterPro" id="IPR027417">
    <property type="entry name" value="P-loop_NTPase"/>
</dbReference>
<evidence type="ECO:0000313" key="2">
    <source>
        <dbReference type="EMBL" id="MBC8431879.1"/>
    </source>
</evidence>
<dbReference type="Gene3D" id="3.40.50.300">
    <property type="entry name" value="P-loop containing nucleotide triphosphate hydrolases"/>
    <property type="match status" value="1"/>
</dbReference>
<dbReference type="EMBL" id="JACNIG010000188">
    <property type="protein sequence ID" value="MBC8431879.1"/>
    <property type="molecule type" value="Genomic_DNA"/>
</dbReference>
<dbReference type="Pfam" id="PF00685">
    <property type="entry name" value="Sulfotransfer_1"/>
    <property type="match status" value="1"/>
</dbReference>
<organism evidence="2 3">
    <name type="scientific">Candidatus Desulfatibia vada</name>
    <dbReference type="NCBI Taxonomy" id="2841696"/>
    <lineage>
        <taxon>Bacteria</taxon>
        <taxon>Pseudomonadati</taxon>
        <taxon>Thermodesulfobacteriota</taxon>
        <taxon>Desulfobacteria</taxon>
        <taxon>Desulfobacterales</taxon>
        <taxon>Desulfobacterales incertae sedis</taxon>
        <taxon>Candidatus Desulfatibia</taxon>
    </lineage>
</organism>